<dbReference type="InterPro" id="IPR013022">
    <property type="entry name" value="Xyl_isomerase-like_TIM-brl"/>
</dbReference>
<dbReference type="GO" id="GO:0016853">
    <property type="term" value="F:isomerase activity"/>
    <property type="evidence" value="ECO:0007669"/>
    <property type="project" value="UniProtKB-KW"/>
</dbReference>
<dbReference type="Proteomes" id="UP001221217">
    <property type="component" value="Unassembled WGS sequence"/>
</dbReference>
<dbReference type="EMBL" id="JAQQAL010000012">
    <property type="protein sequence ID" value="MDC7226508.1"/>
    <property type="molecule type" value="Genomic_DNA"/>
</dbReference>
<name>A0AAJ1IES5_9SPIO</name>
<dbReference type="Gene3D" id="3.20.20.150">
    <property type="entry name" value="Divalent-metal-dependent TIM barrel enzymes"/>
    <property type="match status" value="1"/>
</dbReference>
<dbReference type="PANTHER" id="PTHR12110">
    <property type="entry name" value="HYDROXYPYRUVATE ISOMERASE"/>
    <property type="match status" value="1"/>
</dbReference>
<dbReference type="InterPro" id="IPR036237">
    <property type="entry name" value="Xyl_isomerase-like_sf"/>
</dbReference>
<comment type="caution">
    <text evidence="2">The sequence shown here is derived from an EMBL/GenBank/DDBJ whole genome shotgun (WGS) entry which is preliminary data.</text>
</comment>
<protein>
    <submittedName>
        <fullName evidence="2">Sugar phosphate isomerase/epimerase</fullName>
    </submittedName>
</protein>
<dbReference type="AlphaFoldDB" id="A0AAJ1IES5"/>
<reference evidence="2 3" key="1">
    <citation type="submission" date="2022-12" db="EMBL/GenBank/DDBJ databases">
        <title>Metagenome assembled genome from gulf of manar.</title>
        <authorList>
            <person name="Kohli P."/>
            <person name="Pk S."/>
            <person name="Venkata Ramana C."/>
            <person name="Sasikala C."/>
        </authorList>
    </citation>
    <scope>NUCLEOTIDE SEQUENCE [LARGE SCALE GENOMIC DNA]</scope>
    <source>
        <strain evidence="2">JB008</strain>
    </source>
</reference>
<evidence type="ECO:0000313" key="3">
    <source>
        <dbReference type="Proteomes" id="UP001221217"/>
    </source>
</evidence>
<dbReference type="SUPFAM" id="SSF51658">
    <property type="entry name" value="Xylose isomerase-like"/>
    <property type="match status" value="1"/>
</dbReference>
<dbReference type="Pfam" id="PF01261">
    <property type="entry name" value="AP_endonuc_2"/>
    <property type="match status" value="1"/>
</dbReference>
<gene>
    <name evidence="2" type="ORF">PQJ61_07065</name>
</gene>
<accession>A0AAJ1IES5</accession>
<dbReference type="InterPro" id="IPR050312">
    <property type="entry name" value="IolE/XylAMocC-like"/>
</dbReference>
<dbReference type="PANTHER" id="PTHR12110:SF21">
    <property type="entry name" value="XYLOSE ISOMERASE-LIKE TIM BARREL DOMAIN-CONTAINING PROTEIN"/>
    <property type="match status" value="1"/>
</dbReference>
<organism evidence="2 3">
    <name type="scientific">Candidatus Thalassospirochaeta sargassi</name>
    <dbReference type="NCBI Taxonomy" id="3119039"/>
    <lineage>
        <taxon>Bacteria</taxon>
        <taxon>Pseudomonadati</taxon>
        <taxon>Spirochaetota</taxon>
        <taxon>Spirochaetia</taxon>
        <taxon>Spirochaetales</taxon>
        <taxon>Spirochaetaceae</taxon>
        <taxon>Candidatus Thalassospirochaeta</taxon>
    </lineage>
</organism>
<proteinExistence type="predicted"/>
<evidence type="ECO:0000313" key="2">
    <source>
        <dbReference type="EMBL" id="MDC7226508.1"/>
    </source>
</evidence>
<keyword evidence="2" id="KW-0413">Isomerase</keyword>
<sequence>MEFGLHGLLVRYSNVATDIMIAAETGYDAVELHTDKLDRYLASGFTGKDIKKLLDKHDMKVSCIDIIGDVETQKPDLWAGVLKKAELLVDTAAEIGCGTIQLNAFMELADRSVKENIDLTASNIRKICEIGKKRGIRFQYEGAAWTPIHSIEQCKALVEEVAMDNFGFVVDFWHFWASRGGSPEDISKLDKNMIYGVHVADGYRPDEGAPWVDETELRGALPGDGEIPIGEWIDAVRSTGYDGFYSGEILHHGLWEANLMEIAADTLGRMKKYF</sequence>
<evidence type="ECO:0000259" key="1">
    <source>
        <dbReference type="Pfam" id="PF01261"/>
    </source>
</evidence>
<feature type="domain" description="Xylose isomerase-like TIM barrel" evidence="1">
    <location>
        <begin position="21"/>
        <end position="271"/>
    </location>
</feature>